<evidence type="ECO:0000313" key="10">
    <source>
        <dbReference type="EMBL" id="CAK9265011.1"/>
    </source>
</evidence>
<reference evidence="10" key="1">
    <citation type="submission" date="2024-02" db="EMBL/GenBank/DDBJ databases">
        <authorList>
            <consortium name="ELIXIR-Norway"/>
            <consortium name="Elixir Norway"/>
        </authorList>
    </citation>
    <scope>NUCLEOTIDE SEQUENCE</scope>
</reference>
<dbReference type="PROSITE" id="PS50089">
    <property type="entry name" value="ZF_RING_2"/>
    <property type="match status" value="1"/>
</dbReference>
<dbReference type="InterPro" id="IPR003347">
    <property type="entry name" value="JmjC_dom"/>
</dbReference>
<dbReference type="Proteomes" id="UP001497444">
    <property type="component" value="Chromosome 17"/>
</dbReference>
<evidence type="ECO:0000256" key="3">
    <source>
        <dbReference type="ARBA" id="ARBA00022723"/>
    </source>
</evidence>
<dbReference type="PROSITE" id="PS51667">
    <property type="entry name" value="WRC"/>
    <property type="match status" value="1"/>
</dbReference>
<evidence type="ECO:0000256" key="2">
    <source>
        <dbReference type="ARBA" id="ARBA00006801"/>
    </source>
</evidence>
<feature type="compositionally biased region" description="Polar residues" evidence="6">
    <location>
        <begin position="11"/>
        <end position="27"/>
    </location>
</feature>
<evidence type="ECO:0000256" key="6">
    <source>
        <dbReference type="SAM" id="MobiDB-lite"/>
    </source>
</evidence>
<evidence type="ECO:0000259" key="8">
    <source>
        <dbReference type="PROSITE" id="PS51184"/>
    </source>
</evidence>
<keyword evidence="5" id="KW-0862">Zinc</keyword>
<dbReference type="PANTHER" id="PTHR12549">
    <property type="entry name" value="JMJC DOMAIN-CONTAINING HISTONE DEMETHYLATION PROTEIN"/>
    <property type="match status" value="1"/>
</dbReference>
<keyword evidence="11" id="KW-1185">Reference proteome</keyword>
<evidence type="ECO:0000259" key="7">
    <source>
        <dbReference type="PROSITE" id="PS50089"/>
    </source>
</evidence>
<comment type="subcellular location">
    <subcellularLocation>
        <location evidence="1">Nucleus</location>
    </subcellularLocation>
</comment>
<dbReference type="InterPro" id="IPR001841">
    <property type="entry name" value="Znf_RING"/>
</dbReference>
<feature type="domain" description="WRC" evidence="9">
    <location>
        <begin position="39"/>
        <end position="85"/>
    </location>
</feature>
<proteinExistence type="inferred from homology"/>
<feature type="domain" description="RING-type" evidence="7">
    <location>
        <begin position="135"/>
        <end position="182"/>
    </location>
</feature>
<keyword evidence="4" id="KW-0539">Nucleus</keyword>
<evidence type="ECO:0000256" key="4">
    <source>
        <dbReference type="ARBA" id="ARBA00023242"/>
    </source>
</evidence>
<dbReference type="SUPFAM" id="SSF51197">
    <property type="entry name" value="Clavaminate synthase-like"/>
    <property type="match status" value="1"/>
</dbReference>
<sequence length="820" mass="93479">MEVAAADSEMHNTPTSSTGKAEGSNSRPAKRRKFQRVYPEDELRCRRSDGKGWRCIQERMEGSIYCEHHNSTKSKISFRAKPKKRRLSSPKRLLSAKSPRRLTARPAKSDDEEEDRTGGEMFNGTKEYENGNSLCHQCQRNDQEKVIYCSKCNLKCYCSPCIKAWYPLLSESGVAVACPFCRGNCNCKACLHTCGLQMETVKWDEDVTQEFLKYLLIKLLPCLEQVHNEQRDELKVERSLQRTSHVKMEKAVISADQCLHCDNCSTSIVDYHRSCPACGYRLCITCCRELRLKCGSVRGAQAKQQDGKEEEEPESVEIQGSKLEKPVQSCAWAASSDGSIKCPPLSLGGCGGCELDLKTLFEPDWIAKLAMDAEMESYNTRTEHDLLHCSICDLGGGGGGGGDVKKKLRLASHRNGEKNDNYLYCPSRHNVEEESEGLVHFQKHWLRGEPVIVCNVVLEGGSGLSWEPMVMWRAVRETMKNKFEKNTRTVAAIDCLDWQEVDVNIHQFFTGYKDSKSHKDGWPQLLRLKDWPPSSGFEEQLPKHRAEFLATLPFQQYMNPKTGFLNLAAKLPENMTKPNLGPRMYIANGLKEELLKGDSVIKLHKDIADSVYVLMHTTEVQLLEEQQQIVKDWIQKSNHKGESKWSSLGAKYDVDRTAHTRKSVYGGALWDIFRRQDTPKLEAYLRKHWEEFCIPDHWVVDSVVHPIHDQAVFLTSDHKRKLKEEYDVEAWTFEQNEGEAVLIPAGCSYQVRNLKSCIHMVLEFVSPESLQECLQLTSEFRCLPKSHHANKDKLEVKKMIVYGATKVVHSLRQIRDSCDN</sequence>
<name>A0ABP0WDT4_9BRYO</name>
<dbReference type="SMART" id="SM00558">
    <property type="entry name" value="JmjC"/>
    <property type="match status" value="1"/>
</dbReference>
<dbReference type="Pfam" id="PF02373">
    <property type="entry name" value="JmjC"/>
    <property type="match status" value="1"/>
</dbReference>
<feature type="region of interest" description="Disordered" evidence="6">
    <location>
        <begin position="1"/>
        <end position="41"/>
    </location>
</feature>
<feature type="domain" description="JmjC" evidence="8">
    <location>
        <begin position="548"/>
        <end position="781"/>
    </location>
</feature>
<evidence type="ECO:0000313" key="11">
    <source>
        <dbReference type="Proteomes" id="UP001497444"/>
    </source>
</evidence>
<dbReference type="Pfam" id="PF08879">
    <property type="entry name" value="WRC"/>
    <property type="match status" value="1"/>
</dbReference>
<dbReference type="InterPro" id="IPR045109">
    <property type="entry name" value="LSDs-like"/>
</dbReference>
<dbReference type="InterPro" id="IPR014977">
    <property type="entry name" value="WRC_dom"/>
</dbReference>
<keyword evidence="3" id="KW-0479">Metal-binding</keyword>
<comment type="similarity">
    <text evidence="2">Belongs to the JARID1 histone demethylase family.</text>
</comment>
<evidence type="ECO:0008006" key="12">
    <source>
        <dbReference type="Google" id="ProtNLM"/>
    </source>
</evidence>
<organism evidence="10 11">
    <name type="scientific">Sphagnum jensenii</name>
    <dbReference type="NCBI Taxonomy" id="128206"/>
    <lineage>
        <taxon>Eukaryota</taxon>
        <taxon>Viridiplantae</taxon>
        <taxon>Streptophyta</taxon>
        <taxon>Embryophyta</taxon>
        <taxon>Bryophyta</taxon>
        <taxon>Sphagnophytina</taxon>
        <taxon>Sphagnopsida</taxon>
        <taxon>Sphagnales</taxon>
        <taxon>Sphagnaceae</taxon>
        <taxon>Sphagnum</taxon>
    </lineage>
</organism>
<gene>
    <name evidence="10" type="ORF">CSSPJE1EN1_LOCUS10489</name>
</gene>
<keyword evidence="5" id="KW-0863">Zinc-finger</keyword>
<evidence type="ECO:0000256" key="5">
    <source>
        <dbReference type="PROSITE-ProRule" id="PRU00175"/>
    </source>
</evidence>
<dbReference type="PANTHER" id="PTHR12549:SF38">
    <property type="entry name" value="JMJC DOMAIN-CONTAINING HISTONE DEMETHYLASE 2, ISOFORM A"/>
    <property type="match status" value="1"/>
</dbReference>
<feature type="compositionally biased region" description="Basic residues" evidence="6">
    <location>
        <begin position="77"/>
        <end position="89"/>
    </location>
</feature>
<accession>A0ABP0WDT4</accession>
<feature type="region of interest" description="Disordered" evidence="6">
    <location>
        <begin position="77"/>
        <end position="123"/>
    </location>
</feature>
<evidence type="ECO:0000259" key="9">
    <source>
        <dbReference type="PROSITE" id="PS51667"/>
    </source>
</evidence>
<protein>
    <recommendedName>
        <fullName evidence="12">Lysine-specific demethylase JMJ25</fullName>
    </recommendedName>
</protein>
<dbReference type="Gene3D" id="2.60.120.650">
    <property type="entry name" value="Cupin"/>
    <property type="match status" value="1"/>
</dbReference>
<evidence type="ECO:0000256" key="1">
    <source>
        <dbReference type="ARBA" id="ARBA00004123"/>
    </source>
</evidence>
<dbReference type="EMBL" id="OZ020112">
    <property type="protein sequence ID" value="CAK9265011.1"/>
    <property type="molecule type" value="Genomic_DNA"/>
</dbReference>
<dbReference type="PROSITE" id="PS51184">
    <property type="entry name" value="JMJC"/>
    <property type="match status" value="1"/>
</dbReference>